<keyword evidence="4" id="KW-1185">Reference proteome</keyword>
<dbReference type="InterPro" id="IPR009428">
    <property type="entry name" value="ICAT_dom"/>
</dbReference>
<dbReference type="Gene3D" id="1.10.10.490">
    <property type="entry name" value="Beta-catenin-interacting ICAT"/>
    <property type="match status" value="1"/>
</dbReference>
<comment type="similarity">
    <text evidence="1">Belongs to the CTNNBIP1 family.</text>
</comment>
<evidence type="ECO:0000313" key="3">
    <source>
        <dbReference type="EMBL" id="KAL1491100.1"/>
    </source>
</evidence>
<evidence type="ECO:0000313" key="4">
    <source>
        <dbReference type="Proteomes" id="UP001566132"/>
    </source>
</evidence>
<evidence type="ECO:0000256" key="1">
    <source>
        <dbReference type="ARBA" id="ARBA00006505"/>
    </source>
</evidence>
<organism evidence="3 4">
    <name type="scientific">Hypothenemus hampei</name>
    <name type="common">Coffee berry borer</name>
    <dbReference type="NCBI Taxonomy" id="57062"/>
    <lineage>
        <taxon>Eukaryota</taxon>
        <taxon>Metazoa</taxon>
        <taxon>Ecdysozoa</taxon>
        <taxon>Arthropoda</taxon>
        <taxon>Hexapoda</taxon>
        <taxon>Insecta</taxon>
        <taxon>Pterygota</taxon>
        <taxon>Neoptera</taxon>
        <taxon>Endopterygota</taxon>
        <taxon>Coleoptera</taxon>
        <taxon>Polyphaga</taxon>
        <taxon>Cucujiformia</taxon>
        <taxon>Curculionidae</taxon>
        <taxon>Scolytinae</taxon>
        <taxon>Hypothenemus</taxon>
    </lineage>
</organism>
<dbReference type="Proteomes" id="UP001566132">
    <property type="component" value="Unassembled WGS sequence"/>
</dbReference>
<reference evidence="3 4" key="1">
    <citation type="submission" date="2024-05" db="EMBL/GenBank/DDBJ databases">
        <title>Genetic variation in Jamaican populations of the coffee berry borer (Hypothenemus hampei).</title>
        <authorList>
            <person name="Errbii M."/>
            <person name="Myrie A."/>
        </authorList>
    </citation>
    <scope>NUCLEOTIDE SEQUENCE [LARGE SCALE GENOMIC DNA]</scope>
    <source>
        <strain evidence="3">JA-Hopewell-2020-01-JO</strain>
        <tissue evidence="3">Whole body</tissue>
    </source>
</reference>
<dbReference type="SUPFAM" id="SSF81730">
    <property type="entry name" value="beta-catenin-interacting protein ICAT"/>
    <property type="match status" value="1"/>
</dbReference>
<dbReference type="EMBL" id="JBDJPC010000009">
    <property type="protein sequence ID" value="KAL1491100.1"/>
    <property type="molecule type" value="Genomic_DNA"/>
</dbReference>
<dbReference type="PANTHER" id="PTHR16505">
    <property type="entry name" value="PROTEIN LZIC"/>
    <property type="match status" value="1"/>
</dbReference>
<accession>A0ABD1E920</accession>
<dbReference type="Pfam" id="PF06384">
    <property type="entry name" value="ICAT"/>
    <property type="match status" value="1"/>
</dbReference>
<feature type="domain" description="Beta-catenin-interacting ICAT" evidence="2">
    <location>
        <begin position="114"/>
        <end position="159"/>
    </location>
</feature>
<proteinExistence type="inferred from homology"/>
<gene>
    <name evidence="3" type="ORF">ABEB36_011748</name>
</gene>
<comment type="caution">
    <text evidence="3">The sequence shown here is derived from an EMBL/GenBank/DDBJ whole genome shotgun (WGS) entry which is preliminary data.</text>
</comment>
<name>A0ABD1E920_HYPHA</name>
<protein>
    <recommendedName>
        <fullName evidence="2">Beta-catenin-interacting ICAT domain-containing protein</fullName>
    </recommendedName>
</protein>
<dbReference type="AlphaFoldDB" id="A0ABD1E920"/>
<sequence length="175" mass="20288">MSTYGTTETEKLRQNMENQLCRIMEQLNDLEADKDSMDVDEYEETKLETMDQIKALNESFNKLVAGELSLVNSLAALQMAIQAAISGAFKTPEVIRLFSQGESGQLRERLKRVEEDFRLNKLDSESRDQQKFEILTALRQLKEQLSQNELQFLEKFSMESGLLKNMEFFLIQQEC</sequence>
<dbReference type="PANTHER" id="PTHR16505:SF8">
    <property type="entry name" value="PROTEIN LZIC"/>
    <property type="match status" value="1"/>
</dbReference>
<dbReference type="InterPro" id="IPR036911">
    <property type="entry name" value="ICAT_sf"/>
</dbReference>
<evidence type="ECO:0000259" key="2">
    <source>
        <dbReference type="Pfam" id="PF06384"/>
    </source>
</evidence>
<dbReference type="InterPro" id="IPR040065">
    <property type="entry name" value="LZIC"/>
</dbReference>